<name>A0A917T4P9_9ACTN</name>
<gene>
    <name evidence="1" type="ORF">GCM10007977_008560</name>
</gene>
<accession>A0A917T4P9</accession>
<reference evidence="1" key="2">
    <citation type="submission" date="2020-09" db="EMBL/GenBank/DDBJ databases">
        <authorList>
            <person name="Sun Q."/>
            <person name="Ohkuma M."/>
        </authorList>
    </citation>
    <scope>NUCLEOTIDE SEQUENCE</scope>
    <source>
        <strain evidence="1">JCM 19831</strain>
    </source>
</reference>
<evidence type="ECO:0000313" key="2">
    <source>
        <dbReference type="Proteomes" id="UP000642070"/>
    </source>
</evidence>
<dbReference type="AlphaFoldDB" id="A0A917T4P9"/>
<comment type="caution">
    <text evidence="1">The sequence shown here is derived from an EMBL/GenBank/DDBJ whole genome shotgun (WGS) entry which is preliminary data.</text>
</comment>
<keyword evidence="2" id="KW-1185">Reference proteome</keyword>
<reference evidence="1" key="1">
    <citation type="journal article" date="2014" name="Int. J. Syst. Evol. Microbiol.">
        <title>Complete genome sequence of Corynebacterium casei LMG S-19264T (=DSM 44701T), isolated from a smear-ripened cheese.</title>
        <authorList>
            <consortium name="US DOE Joint Genome Institute (JGI-PGF)"/>
            <person name="Walter F."/>
            <person name="Albersmeier A."/>
            <person name="Kalinowski J."/>
            <person name="Ruckert C."/>
        </authorList>
    </citation>
    <scope>NUCLEOTIDE SEQUENCE</scope>
    <source>
        <strain evidence="1">JCM 19831</strain>
    </source>
</reference>
<dbReference type="EMBL" id="BMPI01000003">
    <property type="protein sequence ID" value="GGM09691.1"/>
    <property type="molecule type" value="Genomic_DNA"/>
</dbReference>
<sequence length="252" mass="25890">MSWGLRRVVARRFPGPAALAADPAHAGRLATYLTDLLTPYGLALGTAEVAGQSYGEMAVALLADLGADAFADTLVLAYDIPDIAPGRATATYLSHVCPGGPMAFAVSDQGRAGAYTGLRLLRGQARALLLVVEQAELPYDPGVPVLRPAAHAGVALMLGESTVDAPAPLVRTGAAPGDVVAELDRLAPDVVILGGGLSDVDVTAAKVLHADPDQPMTGVWSALAEVWSPDAGRIVVADHDPVLRYLCVGVFG</sequence>
<organism evidence="1 2">
    <name type="scientific">Dactylosporangium sucinum</name>
    <dbReference type="NCBI Taxonomy" id="1424081"/>
    <lineage>
        <taxon>Bacteria</taxon>
        <taxon>Bacillati</taxon>
        <taxon>Actinomycetota</taxon>
        <taxon>Actinomycetes</taxon>
        <taxon>Micromonosporales</taxon>
        <taxon>Micromonosporaceae</taxon>
        <taxon>Dactylosporangium</taxon>
    </lineage>
</organism>
<dbReference type="Proteomes" id="UP000642070">
    <property type="component" value="Unassembled WGS sequence"/>
</dbReference>
<dbReference type="RefSeq" id="WP_190248332.1">
    <property type="nucleotide sequence ID" value="NZ_BMPI01000003.1"/>
</dbReference>
<evidence type="ECO:0000313" key="1">
    <source>
        <dbReference type="EMBL" id="GGM09691.1"/>
    </source>
</evidence>
<proteinExistence type="predicted"/>
<protein>
    <submittedName>
        <fullName evidence="1">Uncharacterized protein</fullName>
    </submittedName>
</protein>